<keyword evidence="2" id="KW-1133">Transmembrane helix</keyword>
<feature type="transmembrane region" description="Helical" evidence="2">
    <location>
        <begin position="238"/>
        <end position="261"/>
    </location>
</feature>
<evidence type="ECO:0000256" key="1">
    <source>
        <dbReference type="SAM" id="MobiDB-lite"/>
    </source>
</evidence>
<feature type="compositionally biased region" description="Polar residues" evidence="1">
    <location>
        <begin position="184"/>
        <end position="217"/>
    </location>
</feature>
<evidence type="ECO:0008006" key="8">
    <source>
        <dbReference type="Google" id="ProtNLM"/>
    </source>
</evidence>
<dbReference type="EMBL" id="CP134185">
    <property type="protein sequence ID" value="WPA99141.1"/>
    <property type="molecule type" value="Genomic_DNA"/>
</dbReference>
<keyword evidence="2" id="KW-0812">Transmembrane</keyword>
<feature type="signal peptide" evidence="3">
    <location>
        <begin position="1"/>
        <end position="23"/>
    </location>
</feature>
<proteinExistence type="predicted"/>
<reference evidence="5 7" key="2">
    <citation type="submission" date="2023-09" db="EMBL/GenBank/DDBJ databases">
        <title>Complete-Gapless Cercospora beticola genome.</title>
        <authorList>
            <person name="Wyatt N.A."/>
            <person name="Spanner R.E."/>
            <person name="Bolton M.D."/>
        </authorList>
    </citation>
    <scope>NUCLEOTIDE SEQUENCE [LARGE SCALE GENOMIC DNA]</scope>
    <source>
        <strain evidence="5">Cb09-40</strain>
    </source>
</reference>
<dbReference type="AlphaFoldDB" id="A0A2G5I0W8"/>
<keyword evidence="3" id="KW-0732">Signal</keyword>
<feature type="region of interest" description="Disordered" evidence="1">
    <location>
        <begin position="301"/>
        <end position="323"/>
    </location>
</feature>
<keyword evidence="7" id="KW-1185">Reference proteome</keyword>
<evidence type="ECO:0000313" key="5">
    <source>
        <dbReference type="EMBL" id="WPA99141.1"/>
    </source>
</evidence>
<accession>A0A2G5I0W8</accession>
<evidence type="ECO:0000313" key="4">
    <source>
        <dbReference type="EMBL" id="PIA98437.1"/>
    </source>
</evidence>
<evidence type="ECO:0000313" key="7">
    <source>
        <dbReference type="Proteomes" id="UP001302367"/>
    </source>
</evidence>
<feature type="chain" id="PRO_5013687023" description="Mid2 domain-containing protein" evidence="3">
    <location>
        <begin position="24"/>
        <end position="346"/>
    </location>
</feature>
<feature type="compositionally biased region" description="Low complexity" evidence="1">
    <location>
        <begin position="219"/>
        <end position="232"/>
    </location>
</feature>
<dbReference type="Proteomes" id="UP000230605">
    <property type="component" value="Chromosome 2"/>
</dbReference>
<sequence>MFVTRQLRIDAFLFHLLLFNVYALVEGGVAPHRSLITPTPAVRGQDDAHQALRRQLATTSLADTCGYVNAAVLEPRGCAQGYTCYAESSLSVAGGCCRLGDAANCQLPTACVAQADRSSSCDSSCSADERTTKCDLASPYCYTNYWPTPGQTFSEVGCTTAQGQFAYVYSTYTGFGAEIEDLTTGSQATNPPISATNTNVNTGDSEQTGSSSPSGTSVAAGSDDNGGSSGSSTNTGAIAGGVVGGVAVLGLIAALITWIVLRNRRKERAAMATAGGSGDGQGEFNGNNELKPPQEHIIAVSPSSSHTLPRRPVGQELQAGVDRHEVAGYAEARELQNQPRRVPELP</sequence>
<dbReference type="Proteomes" id="UP001302367">
    <property type="component" value="Chromosome 2"/>
</dbReference>
<organism evidence="4 6">
    <name type="scientific">Cercospora beticola</name>
    <name type="common">Sugarbeet leaf spot fungus</name>
    <dbReference type="NCBI Taxonomy" id="122368"/>
    <lineage>
        <taxon>Eukaryota</taxon>
        <taxon>Fungi</taxon>
        <taxon>Dikarya</taxon>
        <taxon>Ascomycota</taxon>
        <taxon>Pezizomycotina</taxon>
        <taxon>Dothideomycetes</taxon>
        <taxon>Dothideomycetidae</taxon>
        <taxon>Mycosphaerellales</taxon>
        <taxon>Mycosphaerellaceae</taxon>
        <taxon>Cercospora</taxon>
    </lineage>
</organism>
<evidence type="ECO:0000256" key="3">
    <source>
        <dbReference type="SAM" id="SignalP"/>
    </source>
</evidence>
<dbReference type="EMBL" id="LKMD01000102">
    <property type="protein sequence ID" value="PIA98437.1"/>
    <property type="molecule type" value="Genomic_DNA"/>
</dbReference>
<evidence type="ECO:0000313" key="6">
    <source>
        <dbReference type="Proteomes" id="UP000230605"/>
    </source>
</evidence>
<evidence type="ECO:0000256" key="2">
    <source>
        <dbReference type="SAM" id="Phobius"/>
    </source>
</evidence>
<gene>
    <name evidence="4" type="ORF">CB0940_06503</name>
    <name evidence="5" type="ORF">RHO25_003757</name>
</gene>
<reference evidence="4 6" key="1">
    <citation type="submission" date="2015-10" db="EMBL/GenBank/DDBJ databases">
        <title>The cercosporin biosynthetic gene cluster was horizontally transferred to several fungal lineages and shown to be expanded in Cercospora beticola based on microsynteny with recipient genomes.</title>
        <authorList>
            <person name="De Jonge R."/>
            <person name="Ebert M.K."/>
            <person name="Suttle J.C."/>
            <person name="Jurick Ii W.M."/>
            <person name="Secor G.A."/>
            <person name="Thomma B.P."/>
            <person name="Van De Peer Y."/>
            <person name="Bolton M.D."/>
        </authorList>
    </citation>
    <scope>NUCLEOTIDE SEQUENCE [LARGE SCALE GENOMIC DNA]</scope>
    <source>
        <strain evidence="4 6">09-40</strain>
    </source>
</reference>
<protein>
    <recommendedName>
        <fullName evidence="8">Mid2 domain-containing protein</fullName>
    </recommendedName>
</protein>
<dbReference type="OrthoDB" id="3644751at2759"/>
<name>A0A2G5I0W8_CERBT</name>
<keyword evidence="2" id="KW-0472">Membrane</keyword>
<feature type="region of interest" description="Disordered" evidence="1">
    <location>
        <begin position="184"/>
        <end position="232"/>
    </location>
</feature>